<protein>
    <submittedName>
        <fullName evidence="1">Uncharacterized protein</fullName>
    </submittedName>
</protein>
<dbReference type="AlphaFoldDB" id="F9YRP4"/>
<accession>F9YRP4</accession>
<reference evidence="1 2" key="1">
    <citation type="journal article" date="2011" name="J. Bacteriol.">
        <title>Complete genome sequence of the dog commensal and human pathogen Capnocytophaga canimorsus strain 5.</title>
        <authorList>
            <person name="Manfredi P."/>
            <person name="Pagni M."/>
            <person name="Cornelis G.R."/>
        </authorList>
    </citation>
    <scope>NUCLEOTIDE SEQUENCE [LARGE SCALE GENOMIC DNA]</scope>
    <source>
        <strain evidence="2">5</strain>
    </source>
</reference>
<sequence>MLQNYCFFTILKKIFRIENKKATPKKTTFYISTGIFYLQKEDINPHQGQKKP</sequence>
<dbReference type="EMBL" id="CP002113">
    <property type="protein sequence ID" value="AEK22523.1"/>
    <property type="molecule type" value="Genomic_DNA"/>
</dbReference>
<dbReference type="STRING" id="860228.Ccan_04010"/>
<organism evidence="1 2">
    <name type="scientific">Capnocytophaga canimorsus (strain 5)</name>
    <dbReference type="NCBI Taxonomy" id="860228"/>
    <lineage>
        <taxon>Bacteria</taxon>
        <taxon>Pseudomonadati</taxon>
        <taxon>Bacteroidota</taxon>
        <taxon>Flavobacteriia</taxon>
        <taxon>Flavobacteriales</taxon>
        <taxon>Flavobacteriaceae</taxon>
        <taxon>Capnocytophaga</taxon>
    </lineage>
</organism>
<evidence type="ECO:0000313" key="1">
    <source>
        <dbReference type="EMBL" id="AEK22523.1"/>
    </source>
</evidence>
<evidence type="ECO:0000313" key="2">
    <source>
        <dbReference type="Proteomes" id="UP000008895"/>
    </source>
</evidence>
<keyword evidence="2" id="KW-1185">Reference proteome</keyword>
<dbReference type="HOGENOM" id="CLU_3077965_0_0_10"/>
<name>F9YRP4_CAPCC</name>
<dbReference type="KEGG" id="ccm:Ccan_04010"/>
<proteinExistence type="predicted"/>
<dbReference type="Proteomes" id="UP000008895">
    <property type="component" value="Chromosome"/>
</dbReference>
<gene>
    <name evidence="1" type="ordered locus">Ccan_04010</name>
</gene>